<evidence type="ECO:0000259" key="3">
    <source>
        <dbReference type="SMART" id="SM00939"/>
    </source>
</evidence>
<dbReference type="Gene3D" id="1.10.3020.10">
    <property type="entry name" value="alpha-amino acid ester hydrolase ( Helical cap domain)"/>
    <property type="match status" value="1"/>
</dbReference>
<protein>
    <submittedName>
        <fullName evidence="4">Glutaryl-7-ACA acylase</fullName>
    </submittedName>
</protein>
<keyword evidence="1" id="KW-0378">Hydrolase</keyword>
<gene>
    <name evidence="4" type="primary">gaa</name>
    <name evidence="4" type="ORF">GCM10017764_00020</name>
</gene>
<feature type="chain" id="PRO_5045315450" evidence="2">
    <location>
        <begin position="20"/>
        <end position="620"/>
    </location>
</feature>
<name>A0ABQ3HPJ9_9SPHI</name>
<evidence type="ECO:0000256" key="2">
    <source>
        <dbReference type="SAM" id="SignalP"/>
    </source>
</evidence>
<dbReference type="RefSeq" id="WP_189624550.1">
    <property type="nucleotide sequence ID" value="NZ_BNAF01000001.1"/>
</dbReference>
<dbReference type="InterPro" id="IPR000383">
    <property type="entry name" value="Xaa-Pro-like_dom"/>
</dbReference>
<evidence type="ECO:0000313" key="4">
    <source>
        <dbReference type="EMBL" id="GHE23034.1"/>
    </source>
</evidence>
<sequence>MNRLFITLFLIIFCTLGRAQDITADYVKNHYTKIEQYITMRDGVRLFTSIYVPKDNKKKYPIMLNRTPYTVAPYGTDTAKNYLGNFPAMTKAGYIFVYQDVRGRWMSEGTYENIRPTRSPSNGLQIDESTDTYDTIDWLVKNVANNNGKVGMYGISYPGFYSTAALIGSHPALKAVSPQAPVTDWFIGDDFHHGGALFLMDAFRFMYSFDAPRPKPVTNAEAPKGFQLKSKDYYRFFLENPTLSGLKASYLDHTVKFWDDLAKHAARDSFWISRTITEHLGAVKPAVLVVGGLFDAEDTYGAFETYKMIEKRSPKNNSVLVAGPWYHGGWVRAEGDYFGDIRFGEKTSHYYQQEIELPFFEHHLKGKGNFNPAEATIYITGSNTWKKFQQWPPATGSERTLFLTSTGKLTSQTDMPTEDHVSYSSDPNKPVPFQEGIITDRTREYMVADQRFVANRPDVLVFETDVLQDNLTVVGPVLANLIVSMTGTDADFVVKLIDVYPDSSSATSPRDETTVMQNYQMLVRGEVLRGKFRDSYSDPKAFVPNKKTPVRVLLPDVAHTFRKGHKLMIQIQHSWFPLVDRNPNQFMDIYQAEAKDYIKNEHRLYFAKDQPSSISFEVID</sequence>
<dbReference type="Gene3D" id="3.40.50.1820">
    <property type="entry name" value="alpha/beta hydrolase"/>
    <property type="match status" value="1"/>
</dbReference>
<feature type="domain" description="Xaa-Pro dipeptidyl-peptidase C-terminal" evidence="3">
    <location>
        <begin position="357"/>
        <end position="615"/>
    </location>
</feature>
<reference evidence="5" key="1">
    <citation type="journal article" date="2019" name="Int. J. Syst. Evol. Microbiol.">
        <title>The Global Catalogue of Microorganisms (GCM) 10K type strain sequencing project: providing services to taxonomists for standard genome sequencing and annotation.</title>
        <authorList>
            <consortium name="The Broad Institute Genomics Platform"/>
            <consortium name="The Broad Institute Genome Sequencing Center for Infectious Disease"/>
            <person name="Wu L."/>
            <person name="Ma J."/>
        </authorList>
    </citation>
    <scope>NUCLEOTIDE SEQUENCE [LARGE SCALE GENOMIC DNA]</scope>
    <source>
        <strain evidence="5">CGMCC 1.12966</strain>
    </source>
</reference>
<dbReference type="SUPFAM" id="SSF49785">
    <property type="entry name" value="Galactose-binding domain-like"/>
    <property type="match status" value="1"/>
</dbReference>
<dbReference type="InterPro" id="IPR013736">
    <property type="entry name" value="Xaa-Pro_dipept_C"/>
</dbReference>
<organism evidence="4 5">
    <name type="scientific">Sphingobacterium griseoflavum</name>
    <dbReference type="NCBI Taxonomy" id="1474952"/>
    <lineage>
        <taxon>Bacteria</taxon>
        <taxon>Pseudomonadati</taxon>
        <taxon>Bacteroidota</taxon>
        <taxon>Sphingobacteriia</taxon>
        <taxon>Sphingobacteriales</taxon>
        <taxon>Sphingobacteriaceae</taxon>
        <taxon>Sphingobacterium</taxon>
    </lineage>
</organism>
<dbReference type="SUPFAM" id="SSF53474">
    <property type="entry name" value="alpha/beta-Hydrolases"/>
    <property type="match status" value="1"/>
</dbReference>
<dbReference type="Gene3D" id="2.60.120.260">
    <property type="entry name" value="Galactose-binding domain-like"/>
    <property type="match status" value="1"/>
</dbReference>
<dbReference type="InterPro" id="IPR005674">
    <property type="entry name" value="CocE/Ser_esterase"/>
</dbReference>
<dbReference type="InterPro" id="IPR008979">
    <property type="entry name" value="Galactose-bd-like_sf"/>
</dbReference>
<accession>A0ABQ3HPJ9</accession>
<evidence type="ECO:0000256" key="1">
    <source>
        <dbReference type="ARBA" id="ARBA00022801"/>
    </source>
</evidence>
<keyword evidence="2" id="KW-0732">Signal</keyword>
<comment type="caution">
    <text evidence="4">The sequence shown here is derived from an EMBL/GenBank/DDBJ whole genome shotgun (WGS) entry which is preliminary data.</text>
</comment>
<proteinExistence type="predicted"/>
<dbReference type="NCBIfam" id="TIGR00976">
    <property type="entry name" value="CocE_NonD"/>
    <property type="match status" value="1"/>
</dbReference>
<feature type="signal peptide" evidence="2">
    <location>
        <begin position="1"/>
        <end position="19"/>
    </location>
</feature>
<dbReference type="InterPro" id="IPR029058">
    <property type="entry name" value="AB_hydrolase_fold"/>
</dbReference>
<dbReference type="Pfam" id="PF08530">
    <property type="entry name" value="PepX_C"/>
    <property type="match status" value="1"/>
</dbReference>
<evidence type="ECO:0000313" key="5">
    <source>
        <dbReference type="Proteomes" id="UP000620550"/>
    </source>
</evidence>
<dbReference type="Pfam" id="PF02129">
    <property type="entry name" value="Peptidase_S15"/>
    <property type="match status" value="1"/>
</dbReference>
<dbReference type="SMART" id="SM00939">
    <property type="entry name" value="PepX_C"/>
    <property type="match status" value="1"/>
</dbReference>
<keyword evidence="5" id="KW-1185">Reference proteome</keyword>
<dbReference type="EMBL" id="BNAF01000001">
    <property type="protein sequence ID" value="GHE23034.1"/>
    <property type="molecule type" value="Genomic_DNA"/>
</dbReference>
<dbReference type="Proteomes" id="UP000620550">
    <property type="component" value="Unassembled WGS sequence"/>
</dbReference>